<keyword evidence="3" id="KW-1185">Reference proteome</keyword>
<protein>
    <submittedName>
        <fullName evidence="2">Uncharacterized protein</fullName>
    </submittedName>
</protein>
<proteinExistence type="predicted"/>
<dbReference type="OrthoDB" id="4084221at2759"/>
<evidence type="ECO:0000313" key="3">
    <source>
        <dbReference type="Proteomes" id="UP000095085"/>
    </source>
</evidence>
<evidence type="ECO:0000313" key="2">
    <source>
        <dbReference type="EMBL" id="ODV67538.1"/>
    </source>
</evidence>
<feature type="region of interest" description="Disordered" evidence="1">
    <location>
        <begin position="77"/>
        <end position="115"/>
    </location>
</feature>
<organism evidence="2 3">
    <name type="scientific">Hyphopichia burtonii NRRL Y-1933</name>
    <dbReference type="NCBI Taxonomy" id="984485"/>
    <lineage>
        <taxon>Eukaryota</taxon>
        <taxon>Fungi</taxon>
        <taxon>Dikarya</taxon>
        <taxon>Ascomycota</taxon>
        <taxon>Saccharomycotina</taxon>
        <taxon>Pichiomycetes</taxon>
        <taxon>Debaryomycetaceae</taxon>
        <taxon>Hyphopichia</taxon>
    </lineage>
</organism>
<sequence length="274" mass="31527">MGLHSTKDSQLQSAIHTIISHYDLTSKSKKYSNLTPANSQRITKSVLGNKLKKASLLELVGKKDYYTQKVHKLLNESIQGPSRDSSIDSTEPGSSGDLSTRTSRTNTIQSDTRQGTLDPKYITNRYLAEKYIRTVVLTDQSKVNGLKELIEKHHQYQKKMKQQREIIIEKFNFEKNQLLSKRQSGLSKLNSTNELIDGKKLENLTALLNDELNKFNDLMIFELKKLSQDSENLLYNYQIPFFCINEHYKYPDLNDDKVYVLDLLGDLLDRKSTT</sequence>
<dbReference type="Proteomes" id="UP000095085">
    <property type="component" value="Unassembled WGS sequence"/>
</dbReference>
<evidence type="ECO:0000256" key="1">
    <source>
        <dbReference type="SAM" id="MobiDB-lite"/>
    </source>
</evidence>
<name>A0A1E4RJT6_9ASCO</name>
<dbReference type="RefSeq" id="XP_020076605.1">
    <property type="nucleotide sequence ID" value="XM_020222518.1"/>
</dbReference>
<accession>A0A1E4RJT6</accession>
<dbReference type="AlphaFoldDB" id="A0A1E4RJT6"/>
<dbReference type="EMBL" id="KV454540">
    <property type="protein sequence ID" value="ODV67538.1"/>
    <property type="molecule type" value="Genomic_DNA"/>
</dbReference>
<gene>
    <name evidence="2" type="ORF">HYPBUDRAFT_161103</name>
</gene>
<dbReference type="GeneID" id="30997067"/>
<reference evidence="3" key="1">
    <citation type="submission" date="2016-05" db="EMBL/GenBank/DDBJ databases">
        <title>Comparative genomics of biotechnologically important yeasts.</title>
        <authorList>
            <consortium name="DOE Joint Genome Institute"/>
            <person name="Riley R."/>
            <person name="Haridas S."/>
            <person name="Wolfe K.H."/>
            <person name="Lopes M.R."/>
            <person name="Hittinger C.T."/>
            <person name="Goker M."/>
            <person name="Salamov A."/>
            <person name="Wisecaver J."/>
            <person name="Long T.M."/>
            <person name="Aerts A.L."/>
            <person name="Barry K."/>
            <person name="Choi C."/>
            <person name="Clum A."/>
            <person name="Coughlan A.Y."/>
            <person name="Deshpande S."/>
            <person name="Douglass A.P."/>
            <person name="Hanson S.J."/>
            <person name="Klenk H.-P."/>
            <person name="Labutti K."/>
            <person name="Lapidus A."/>
            <person name="Lindquist E."/>
            <person name="Lipzen A."/>
            <person name="Meier-Kolthoff J.P."/>
            <person name="Ohm R.A."/>
            <person name="Otillar R.P."/>
            <person name="Pangilinan J."/>
            <person name="Peng Y."/>
            <person name="Rokas A."/>
            <person name="Rosa C.A."/>
            <person name="Scheuner C."/>
            <person name="Sibirny A.A."/>
            <person name="Slot J.C."/>
            <person name="Stielow J.B."/>
            <person name="Sun H."/>
            <person name="Kurtzman C.P."/>
            <person name="Blackwell M."/>
            <person name="Grigoriev I.V."/>
            <person name="Jeffries T.W."/>
        </authorList>
    </citation>
    <scope>NUCLEOTIDE SEQUENCE [LARGE SCALE GENOMIC DNA]</scope>
    <source>
        <strain evidence="3">NRRL Y-1933</strain>
    </source>
</reference>